<protein>
    <recommendedName>
        <fullName evidence="3">Ubiquitin-like protease family profile domain-containing protein</fullName>
    </recommendedName>
</protein>
<evidence type="ECO:0008006" key="3">
    <source>
        <dbReference type="Google" id="ProtNLM"/>
    </source>
</evidence>
<dbReference type="EMBL" id="CAJPWZ010001225">
    <property type="protein sequence ID" value="CAG2210188.1"/>
    <property type="molecule type" value="Genomic_DNA"/>
</dbReference>
<comment type="caution">
    <text evidence="1">The sequence shown here is derived from an EMBL/GenBank/DDBJ whole genome shotgun (WGS) entry which is preliminary data.</text>
</comment>
<evidence type="ECO:0000313" key="1">
    <source>
        <dbReference type="EMBL" id="CAG2210188.1"/>
    </source>
</evidence>
<evidence type="ECO:0000313" key="2">
    <source>
        <dbReference type="Proteomes" id="UP000683360"/>
    </source>
</evidence>
<dbReference type="CDD" id="cd15489">
    <property type="entry name" value="PHD_SF"/>
    <property type="match status" value="1"/>
</dbReference>
<dbReference type="Gene3D" id="3.40.395.10">
    <property type="entry name" value="Adenoviral Proteinase, Chain A"/>
    <property type="match status" value="1"/>
</dbReference>
<dbReference type="Proteomes" id="UP000683360">
    <property type="component" value="Unassembled WGS sequence"/>
</dbReference>
<dbReference type="SUPFAM" id="SSF54001">
    <property type="entry name" value="Cysteine proteinases"/>
    <property type="match status" value="1"/>
</dbReference>
<dbReference type="OrthoDB" id="6155416at2759"/>
<proteinExistence type="predicted"/>
<gene>
    <name evidence="1" type="ORF">MEDL_24284</name>
</gene>
<keyword evidence="2" id="KW-1185">Reference proteome</keyword>
<name>A0A8S3RPF9_MYTED</name>
<reference evidence="1" key="1">
    <citation type="submission" date="2021-03" db="EMBL/GenBank/DDBJ databases">
        <authorList>
            <person name="Bekaert M."/>
        </authorList>
    </citation>
    <scope>NUCLEOTIDE SEQUENCE</scope>
</reference>
<sequence>MKDECQQDSTACRDNTVENSSSKARNLCLDNIKQITSNLFCINNSQYLEELNNRLAVLVKETEMEAPHQNGLRLSLPATKKKTISRKQKNRLQQKKSNFTRRLTKRSASIKKSAIYAKTTLEKILTPTDGRIQFYNPMGFEAPVAYQVQRNWSDYLAYRTHLFAEKTIEWKLYVEKHALQLDGYNCGVYCLMFAERILSKKELTGITQIEVQEKRKEIAETLLLYEVYMKDACPCCGFNVQEQPFIGCLICGRHFHKLPFCVGESLAKEDANFFTCKMCENNIIPDTIDLGGILEEKPVKDSINPDQYCEPKPEMKKTFTGTTALFVKNLIESVRQIIWTTSISNITV</sequence>
<accession>A0A8S3RPF9</accession>
<dbReference type="AlphaFoldDB" id="A0A8S3RPF9"/>
<organism evidence="1 2">
    <name type="scientific">Mytilus edulis</name>
    <name type="common">Blue mussel</name>
    <dbReference type="NCBI Taxonomy" id="6550"/>
    <lineage>
        <taxon>Eukaryota</taxon>
        <taxon>Metazoa</taxon>
        <taxon>Spiralia</taxon>
        <taxon>Lophotrochozoa</taxon>
        <taxon>Mollusca</taxon>
        <taxon>Bivalvia</taxon>
        <taxon>Autobranchia</taxon>
        <taxon>Pteriomorphia</taxon>
        <taxon>Mytilida</taxon>
        <taxon>Mytiloidea</taxon>
        <taxon>Mytilidae</taxon>
        <taxon>Mytilinae</taxon>
        <taxon>Mytilus</taxon>
    </lineage>
</organism>
<dbReference type="InterPro" id="IPR038765">
    <property type="entry name" value="Papain-like_cys_pep_sf"/>
</dbReference>